<feature type="region of interest" description="Disordered" evidence="1">
    <location>
        <begin position="24"/>
        <end position="43"/>
    </location>
</feature>
<proteinExistence type="predicted"/>
<feature type="compositionally biased region" description="Polar residues" evidence="1">
    <location>
        <begin position="25"/>
        <end position="42"/>
    </location>
</feature>
<reference evidence="2" key="1">
    <citation type="journal article" date="2011" name="PLoS Biol.">
        <title>Gene gain and loss during evolution of obligate parasitism in the white rust pathogen of Arabidopsis thaliana.</title>
        <authorList>
            <person name="Kemen E."/>
            <person name="Gardiner A."/>
            <person name="Schultz-Larsen T."/>
            <person name="Kemen A.C."/>
            <person name="Balmuth A.L."/>
            <person name="Robert-Seilaniantz A."/>
            <person name="Bailey K."/>
            <person name="Holub E."/>
            <person name="Studholme D.J."/>
            <person name="Maclean D."/>
            <person name="Jones J.D."/>
        </authorList>
    </citation>
    <scope>NUCLEOTIDE SEQUENCE</scope>
</reference>
<gene>
    <name evidence="2" type="primary">AlNc14C27G2617</name>
    <name evidence="2" type="ORF">ALNC14_030190</name>
</gene>
<protein>
    <submittedName>
        <fullName evidence="2">AlNc14C27G2617 protein</fullName>
    </submittedName>
</protein>
<dbReference type="AlphaFoldDB" id="F0W6Y1"/>
<name>F0W6Y1_9STRA</name>
<sequence length="180" mass="20370">MERLNSETEKIALKVLSLYHGELSTPAQGSSRDTSSSPNQKTIVDDDTSAAFKETWRIPSPAVATARYNHFKASDKAKRSKHLKAKAKSRFNLIHKFRKATYDVAKKTFANVKGSVAKADSAVQRHFQKAREWFRFNKRANKNDITESEASIDSFRKLDHSRIGEHGHYKEVISLGEACM</sequence>
<dbReference type="EMBL" id="FR824072">
    <property type="protein sequence ID" value="CCA16876.1"/>
    <property type="molecule type" value="Genomic_DNA"/>
</dbReference>
<organism evidence="2">
    <name type="scientific">Albugo laibachii Nc14</name>
    <dbReference type="NCBI Taxonomy" id="890382"/>
    <lineage>
        <taxon>Eukaryota</taxon>
        <taxon>Sar</taxon>
        <taxon>Stramenopiles</taxon>
        <taxon>Oomycota</taxon>
        <taxon>Peronosporomycetes</taxon>
        <taxon>Albuginales</taxon>
        <taxon>Albuginaceae</taxon>
        <taxon>Albugo</taxon>
    </lineage>
</organism>
<evidence type="ECO:0000256" key="1">
    <source>
        <dbReference type="SAM" id="MobiDB-lite"/>
    </source>
</evidence>
<accession>F0W6Y1</accession>
<evidence type="ECO:0000313" key="2">
    <source>
        <dbReference type="EMBL" id="CCA16876.1"/>
    </source>
</evidence>
<reference evidence="2" key="2">
    <citation type="submission" date="2011-02" db="EMBL/GenBank/DDBJ databases">
        <authorList>
            <person name="MacLean D."/>
        </authorList>
    </citation>
    <scope>NUCLEOTIDE SEQUENCE</scope>
</reference>
<dbReference type="HOGENOM" id="CLU_1498917_0_0_1"/>